<proteinExistence type="predicted"/>
<evidence type="ECO:0008006" key="3">
    <source>
        <dbReference type="Google" id="ProtNLM"/>
    </source>
</evidence>
<dbReference type="AlphaFoldDB" id="A0A2S8PW56"/>
<gene>
    <name evidence="1" type="ORF">C6H66_20470</name>
</gene>
<comment type="caution">
    <text evidence="1">The sequence shown here is derived from an EMBL/GenBank/DDBJ whole genome shotgun (WGS) entry which is preliminary data.</text>
</comment>
<sequence length="313" mass="35279">MGDNIMPISDFAKKIETRAGKDKTCENIETGNHLEIGLSTGLSRTKDRSKLKKHNINAVKLIDDIIALHNDPKGNKLLWNDNWQDKITDRGLATIFKAIDEIVSEFGGIEPYQEIVGVNPYDPTEPVCGLSAQNIFKLMTEGEHAVDPVKAAQTGKIDGNEFAERVDQLSSAKNYVALVNDRRLGHMFLIDIPSNDQETVGYIYQSDLGEGALPPLKIADWLNSRGKDPVNLNKLKILLSHKLNLLSDDEKRALISETLDIHKDVSNIKLDRVKRDQGVDIYLTEYDVNDFYENIETLKSKLDNYDRKFSKPE</sequence>
<keyword evidence="2" id="KW-1185">Reference proteome</keyword>
<protein>
    <recommendedName>
        <fullName evidence="3">Cycle-inhibiting factor</fullName>
    </recommendedName>
</protein>
<evidence type="ECO:0000313" key="2">
    <source>
        <dbReference type="Proteomes" id="UP000239550"/>
    </source>
</evidence>
<evidence type="ECO:0000313" key="1">
    <source>
        <dbReference type="EMBL" id="PQQ23176.1"/>
    </source>
</evidence>
<name>A0A2S8PW56_9GAMM</name>
<dbReference type="Pfam" id="PF16374">
    <property type="entry name" value="CIF"/>
    <property type="match status" value="1"/>
</dbReference>
<dbReference type="InterPro" id="IPR032278">
    <property type="entry name" value="Cif"/>
</dbReference>
<organism evidence="1 2">
    <name type="scientific">Photorhabdus hindustanensis</name>
    <dbReference type="NCBI Taxonomy" id="2918802"/>
    <lineage>
        <taxon>Bacteria</taxon>
        <taxon>Pseudomonadati</taxon>
        <taxon>Pseudomonadota</taxon>
        <taxon>Gammaproteobacteria</taxon>
        <taxon>Enterobacterales</taxon>
        <taxon>Morganellaceae</taxon>
        <taxon>Photorhabdus</taxon>
    </lineage>
</organism>
<dbReference type="EMBL" id="PUWT01000064">
    <property type="protein sequence ID" value="PQQ23176.1"/>
    <property type="molecule type" value="Genomic_DNA"/>
</dbReference>
<dbReference type="Proteomes" id="UP000239550">
    <property type="component" value="Unassembled WGS sequence"/>
</dbReference>
<reference evidence="1 2" key="1">
    <citation type="submission" date="2018-02" db="EMBL/GenBank/DDBJ databases">
        <title>Five New Genomes of Indian Photorhabdus Isolates TSA.</title>
        <authorList>
            <person name="Dubay B."/>
            <person name="Somvanshi V.S."/>
        </authorList>
    </citation>
    <scope>NUCLEOTIDE SEQUENCE [LARGE SCALE GENOMIC DNA]</scope>
    <source>
        <strain evidence="1 2">H1</strain>
    </source>
</reference>
<accession>A0A2S8PW56</accession>